<dbReference type="CDD" id="cd00817">
    <property type="entry name" value="ValRS_core"/>
    <property type="match status" value="1"/>
</dbReference>
<dbReference type="EC" id="6.1.1.9" evidence="3"/>
<dbReference type="InterPro" id="IPR033705">
    <property type="entry name" value="Anticodon_Ia_Val"/>
</dbReference>
<dbReference type="GO" id="GO:0006438">
    <property type="term" value="P:valyl-tRNA aminoacylation"/>
    <property type="evidence" value="ECO:0007669"/>
    <property type="project" value="InterPro"/>
</dbReference>
<dbReference type="HAMAP" id="MF_02004">
    <property type="entry name" value="Val_tRNA_synth_type1"/>
    <property type="match status" value="1"/>
</dbReference>
<dbReference type="Pfam" id="PF08264">
    <property type="entry name" value="Anticodon_1"/>
    <property type="match status" value="1"/>
</dbReference>
<dbReference type="InterPro" id="IPR009080">
    <property type="entry name" value="tRNAsynth_Ia_anticodon-bd"/>
</dbReference>
<comment type="subcellular location">
    <subcellularLocation>
        <location evidence="1">Mitochondrion</location>
    </subcellularLocation>
</comment>
<keyword evidence="9" id="KW-0496">Mitochondrion</keyword>
<dbReference type="NCBIfam" id="NF004349">
    <property type="entry name" value="PRK05729.1"/>
    <property type="match status" value="1"/>
</dbReference>
<dbReference type="FunFam" id="3.40.50.620:FF:000020">
    <property type="entry name" value="Valine--tRNA ligase, mitochondrial"/>
    <property type="match status" value="1"/>
</dbReference>
<evidence type="ECO:0000256" key="2">
    <source>
        <dbReference type="ARBA" id="ARBA00005594"/>
    </source>
</evidence>
<dbReference type="InterPro" id="IPR002300">
    <property type="entry name" value="aa-tRNA-synth_Ia"/>
</dbReference>
<accession>A0AA35NXZ8</accession>
<evidence type="ECO:0000256" key="14">
    <source>
        <dbReference type="ARBA" id="ARBA00047552"/>
    </source>
</evidence>
<feature type="compositionally biased region" description="Basic and acidic residues" evidence="16">
    <location>
        <begin position="179"/>
        <end position="188"/>
    </location>
</feature>
<evidence type="ECO:0000256" key="16">
    <source>
        <dbReference type="SAM" id="MobiDB-lite"/>
    </source>
</evidence>
<sequence>MRAALCLHFPVPQLLPRQSRRLEEPLLPFCNGSKLPSCISHETDRKPARERSGSASRSAQKSRASPSPFLQRVPLKVPPTHCAKTEKRAYGTARQVAVRGVLRPTVPENSMRPIPSMPLPQYNSGPVRHLCSLCRLFLWAEKRRWGAPGVWRSYSQARKPEGNLTDLHSQAGKTHHLKNKAEKQKRQREKLEAIEAGLLAGSKEQPPSQARGRALKSTVLYDIPTAAGEKKDTSAPLPASYSPRYVEAAWYSWWVKEGFFKPEHQHLLPHRKPETFSLSLPPPNVTGSLHLGHALTVALEDALVRWKRMQGYKVLWVPGSDHAGIATQAVVERRIWKERGVLRKELKREEFLQEVWNWKEEKGNEIFQQLKVMGASLDWNRVCFTMDSGFSQAVTEAFVRLHEQGLVYRERRLVNWSCALRSAISDVEVENRQLKGRTELSVPGLQGKVPFGVLVTFAYKVEGEDGEELPVATTRPETMLGDVAVAVHPDDPRYRHLHGKRLCHPFTGRLLPVLTDPFVEQEMGTGAVKVTPAHSHADYELAQRHSLPFISVIAEDGTMTADCGDWLQGLHRFLAREKVLSALKERGLHRGAKEHPMVLPLCSRSGDVIETLLKNQWFVRCEEMARGALEAVESGFLKLTPKFHEKNWRTWLLNTSDWCISRQLWWGHQIPAYRVMVPGSPDVAEQEESDGLWVVGRTEAEARGKAAGMLGKPEMDLELVRDADVLDTWFSSGLFPFAALGWPHKTEDLQQFYPNSLLETGSDLLFFWVARMVMLGKQLTGELPFSQVSLHSMVRDAHGRKMSKSLGNVINPLDVIYGAPLQVLQEKLQNSNLDPREVAIAMEGQQRDFPQGIPECGTDALRFALCSYSAQGDGINLDVAAVESASRFCNKVWNALKFTLGALGEGFTPVEPEKVFPSSPMERWILSRLYHTVEDCARRFEGYELHSVASSVHLFWLHDFCDNYLESVKPILRSGDPSRLLSTRQTLHSCADVALRLLSPFMPFLTEELWQRLPRIGSQSPPSICVARYPSAEQLAHWRHPDEEANFLLVQEVVRAVRALRATYQLTKARPTVYLVCPEAVRRGVYETYRESLQTLSLAGTLKLLSGIEGAELPASCVAAKGHEHTAIYVDLQGLVDPQKELLKFASRQKKLERQLADLTVRVQGARYQEQVSPKAKLDHQQKISLLHSELDQIERAKSALRKMPVRQELSPEPPE</sequence>
<dbReference type="EMBL" id="OX395127">
    <property type="protein sequence ID" value="CAI5767934.1"/>
    <property type="molecule type" value="Genomic_DNA"/>
</dbReference>
<evidence type="ECO:0000256" key="1">
    <source>
        <dbReference type="ARBA" id="ARBA00004173"/>
    </source>
</evidence>
<evidence type="ECO:0000313" key="20">
    <source>
        <dbReference type="Proteomes" id="UP001178461"/>
    </source>
</evidence>
<protein>
    <recommendedName>
        <fullName evidence="12">Valine--tRNA ligase, mitochondrial</fullName>
        <ecNumber evidence="3">6.1.1.9</ecNumber>
    </recommendedName>
    <alternativeName>
        <fullName evidence="11">Valyl-tRNA synthetase</fullName>
    </alternativeName>
</protein>
<dbReference type="GO" id="GO:0005739">
    <property type="term" value="C:mitochondrion"/>
    <property type="evidence" value="ECO:0007669"/>
    <property type="project" value="UniProtKB-SubCell"/>
</dbReference>
<feature type="domain" description="Aminoacyl-tRNA synthetase class Ia" evidence="17">
    <location>
        <begin position="250"/>
        <end position="877"/>
    </location>
</feature>
<evidence type="ECO:0000256" key="8">
    <source>
        <dbReference type="ARBA" id="ARBA00022946"/>
    </source>
</evidence>
<dbReference type="GO" id="GO:0004832">
    <property type="term" value="F:valine-tRNA ligase activity"/>
    <property type="evidence" value="ECO:0007669"/>
    <property type="project" value="UniProtKB-EC"/>
</dbReference>
<evidence type="ECO:0000313" key="19">
    <source>
        <dbReference type="EMBL" id="CAI5767934.1"/>
    </source>
</evidence>
<evidence type="ECO:0000256" key="10">
    <source>
        <dbReference type="ARBA" id="ARBA00023146"/>
    </source>
</evidence>
<comment type="catalytic activity">
    <reaction evidence="14">
        <text>tRNA(Val) + L-valine + ATP = L-valyl-tRNA(Val) + AMP + diphosphate</text>
        <dbReference type="Rhea" id="RHEA:10704"/>
        <dbReference type="Rhea" id="RHEA-COMP:9672"/>
        <dbReference type="Rhea" id="RHEA-COMP:9708"/>
        <dbReference type="ChEBI" id="CHEBI:30616"/>
        <dbReference type="ChEBI" id="CHEBI:33019"/>
        <dbReference type="ChEBI" id="CHEBI:57762"/>
        <dbReference type="ChEBI" id="CHEBI:78442"/>
        <dbReference type="ChEBI" id="CHEBI:78537"/>
        <dbReference type="ChEBI" id="CHEBI:456215"/>
        <dbReference type="EC" id="6.1.1.9"/>
    </reaction>
</comment>
<gene>
    <name evidence="19" type="ORF">PODLI_1B013263</name>
</gene>
<evidence type="ECO:0000256" key="6">
    <source>
        <dbReference type="ARBA" id="ARBA00022840"/>
    </source>
</evidence>
<comment type="similarity">
    <text evidence="2 15">Belongs to the class-I aminoacyl-tRNA synthetase family.</text>
</comment>
<keyword evidence="5 15" id="KW-0547">Nucleotide-binding</keyword>
<dbReference type="InterPro" id="IPR009008">
    <property type="entry name" value="Val/Leu/Ile-tRNA-synth_edit"/>
</dbReference>
<keyword evidence="8" id="KW-0809">Transit peptide</keyword>
<feature type="compositionally biased region" description="Low complexity" evidence="16">
    <location>
        <begin position="53"/>
        <end position="67"/>
    </location>
</feature>
<dbReference type="SUPFAM" id="SSF50677">
    <property type="entry name" value="ValRS/IleRS/LeuRS editing domain"/>
    <property type="match status" value="1"/>
</dbReference>
<evidence type="ECO:0000256" key="15">
    <source>
        <dbReference type="RuleBase" id="RU363035"/>
    </source>
</evidence>
<name>A0AA35NXZ8_9SAUR</name>
<proteinExistence type="inferred from homology"/>
<dbReference type="PRINTS" id="PR00986">
    <property type="entry name" value="TRNASYNTHVAL"/>
</dbReference>
<feature type="region of interest" description="Disordered" evidence="16">
    <location>
        <begin position="162"/>
        <end position="188"/>
    </location>
</feature>
<evidence type="ECO:0000256" key="11">
    <source>
        <dbReference type="ARBA" id="ARBA00029936"/>
    </source>
</evidence>
<evidence type="ECO:0000259" key="17">
    <source>
        <dbReference type="Pfam" id="PF00133"/>
    </source>
</evidence>
<dbReference type="Gene3D" id="3.40.50.620">
    <property type="entry name" value="HUPs"/>
    <property type="match status" value="2"/>
</dbReference>
<dbReference type="GO" id="GO:0005829">
    <property type="term" value="C:cytosol"/>
    <property type="evidence" value="ECO:0007669"/>
    <property type="project" value="TreeGrafter"/>
</dbReference>
<dbReference type="Gene3D" id="1.10.730.10">
    <property type="entry name" value="Isoleucyl-tRNA Synthetase, Domain 1"/>
    <property type="match status" value="1"/>
</dbReference>
<dbReference type="InterPro" id="IPR014729">
    <property type="entry name" value="Rossmann-like_a/b/a_fold"/>
</dbReference>
<dbReference type="GO" id="GO:0002161">
    <property type="term" value="F:aminoacyl-tRNA deacylase activity"/>
    <property type="evidence" value="ECO:0007669"/>
    <property type="project" value="InterPro"/>
</dbReference>
<keyword evidence="6 15" id="KW-0067">ATP-binding</keyword>
<feature type="region of interest" description="Disordered" evidence="16">
    <location>
        <begin position="40"/>
        <end position="75"/>
    </location>
</feature>
<dbReference type="SUPFAM" id="SSF52374">
    <property type="entry name" value="Nucleotidylyl transferase"/>
    <property type="match status" value="1"/>
</dbReference>
<keyword evidence="4 15" id="KW-0436">Ligase</keyword>
<organism evidence="19 20">
    <name type="scientific">Podarcis lilfordi</name>
    <name type="common">Lilford's wall lizard</name>
    <dbReference type="NCBI Taxonomy" id="74358"/>
    <lineage>
        <taxon>Eukaryota</taxon>
        <taxon>Metazoa</taxon>
        <taxon>Chordata</taxon>
        <taxon>Craniata</taxon>
        <taxon>Vertebrata</taxon>
        <taxon>Euteleostomi</taxon>
        <taxon>Lepidosauria</taxon>
        <taxon>Squamata</taxon>
        <taxon>Bifurcata</taxon>
        <taxon>Unidentata</taxon>
        <taxon>Episquamata</taxon>
        <taxon>Laterata</taxon>
        <taxon>Lacertibaenia</taxon>
        <taxon>Lacertidae</taxon>
        <taxon>Podarcis</taxon>
    </lineage>
</organism>
<dbReference type="GO" id="GO:0005524">
    <property type="term" value="F:ATP binding"/>
    <property type="evidence" value="ECO:0007669"/>
    <property type="project" value="UniProtKB-KW"/>
</dbReference>
<dbReference type="FunFam" id="3.40.50.620:FF:000120">
    <property type="entry name" value="Valine--tRNA ligase, mitochondrial"/>
    <property type="match status" value="1"/>
</dbReference>
<dbReference type="FunFam" id="1.10.730.10:FF:000019">
    <property type="entry name" value="Valine--tRNA ligase, mitochondrial"/>
    <property type="match status" value="1"/>
</dbReference>
<dbReference type="AlphaFoldDB" id="A0AA35NXZ8"/>
<evidence type="ECO:0000259" key="18">
    <source>
        <dbReference type="Pfam" id="PF08264"/>
    </source>
</evidence>
<keyword evidence="20" id="KW-1185">Reference proteome</keyword>
<evidence type="ECO:0000256" key="12">
    <source>
        <dbReference type="ARBA" id="ARBA00040837"/>
    </source>
</evidence>
<dbReference type="InterPro" id="IPR002303">
    <property type="entry name" value="Valyl-tRNA_ligase"/>
</dbReference>
<evidence type="ECO:0000256" key="7">
    <source>
        <dbReference type="ARBA" id="ARBA00022917"/>
    </source>
</evidence>
<comment type="function">
    <text evidence="13">Catalyzes the attachment of valine to tRNA(Val) in a two-step reaction: valine is first activated by ATP to form Val-AMP and then transferred to the acceptor end of tRNA(Val).</text>
</comment>
<dbReference type="Pfam" id="PF00133">
    <property type="entry name" value="tRNA-synt_1"/>
    <property type="match status" value="1"/>
</dbReference>
<dbReference type="PANTHER" id="PTHR11946:SF71">
    <property type="entry name" value="VALINE--TRNA LIGASE, MITOCHONDRIAL"/>
    <property type="match status" value="1"/>
</dbReference>
<feature type="domain" description="Methionyl/Valyl/Leucyl/Isoleucyl-tRNA synthetase anticodon-binding" evidence="18">
    <location>
        <begin position="922"/>
        <end position="1071"/>
    </location>
</feature>
<dbReference type="NCBIfam" id="TIGR00422">
    <property type="entry name" value="valS"/>
    <property type="match status" value="1"/>
</dbReference>
<dbReference type="PANTHER" id="PTHR11946">
    <property type="entry name" value="VALYL-TRNA SYNTHETASES"/>
    <property type="match status" value="1"/>
</dbReference>
<dbReference type="InterPro" id="IPR001412">
    <property type="entry name" value="aa-tRNA-synth_I_CS"/>
</dbReference>
<dbReference type="FunFam" id="3.90.740.10:FF:000005">
    <property type="entry name" value="Valine--tRNA ligase, mitochondrial"/>
    <property type="match status" value="1"/>
</dbReference>
<evidence type="ECO:0000256" key="13">
    <source>
        <dbReference type="ARBA" id="ARBA00043854"/>
    </source>
</evidence>
<dbReference type="SUPFAM" id="SSF47323">
    <property type="entry name" value="Anticodon-binding domain of a subclass of class I aminoacyl-tRNA synthetases"/>
    <property type="match status" value="1"/>
</dbReference>
<dbReference type="Proteomes" id="UP001178461">
    <property type="component" value="Chromosome 2"/>
</dbReference>
<feature type="compositionally biased region" description="Basic and acidic residues" evidence="16">
    <location>
        <begin position="41"/>
        <end position="52"/>
    </location>
</feature>
<dbReference type="InterPro" id="IPR013155">
    <property type="entry name" value="M/V/L/I-tRNA-synth_anticd-bd"/>
</dbReference>
<evidence type="ECO:0000256" key="4">
    <source>
        <dbReference type="ARBA" id="ARBA00022598"/>
    </source>
</evidence>
<dbReference type="Gene3D" id="3.90.740.10">
    <property type="entry name" value="Valyl/Leucyl/Isoleucyl-tRNA synthetase, editing domain"/>
    <property type="match status" value="2"/>
</dbReference>
<keyword evidence="10 15" id="KW-0030">Aminoacyl-tRNA synthetase</keyword>
<evidence type="ECO:0000256" key="5">
    <source>
        <dbReference type="ARBA" id="ARBA00022741"/>
    </source>
</evidence>
<dbReference type="CDD" id="cd07962">
    <property type="entry name" value="Anticodon_Ia_Val"/>
    <property type="match status" value="1"/>
</dbReference>
<keyword evidence="7 15" id="KW-0648">Protein biosynthesis</keyword>
<reference evidence="19" key="1">
    <citation type="submission" date="2022-12" db="EMBL/GenBank/DDBJ databases">
        <authorList>
            <person name="Alioto T."/>
            <person name="Alioto T."/>
            <person name="Gomez Garrido J."/>
        </authorList>
    </citation>
    <scope>NUCLEOTIDE SEQUENCE</scope>
</reference>
<evidence type="ECO:0000256" key="9">
    <source>
        <dbReference type="ARBA" id="ARBA00023128"/>
    </source>
</evidence>
<dbReference type="PROSITE" id="PS00178">
    <property type="entry name" value="AA_TRNA_LIGASE_I"/>
    <property type="match status" value="1"/>
</dbReference>
<evidence type="ECO:0000256" key="3">
    <source>
        <dbReference type="ARBA" id="ARBA00013169"/>
    </source>
</evidence>